<gene>
    <name evidence="2" type="ORF">I79_022385</name>
</gene>
<organism evidence="2 3">
    <name type="scientific">Cricetulus griseus</name>
    <name type="common">Chinese hamster</name>
    <name type="synonym">Cricetulus barabensis griseus</name>
    <dbReference type="NCBI Taxonomy" id="10029"/>
    <lineage>
        <taxon>Eukaryota</taxon>
        <taxon>Metazoa</taxon>
        <taxon>Chordata</taxon>
        <taxon>Craniata</taxon>
        <taxon>Vertebrata</taxon>
        <taxon>Euteleostomi</taxon>
        <taxon>Mammalia</taxon>
        <taxon>Eutheria</taxon>
        <taxon>Euarchontoglires</taxon>
        <taxon>Glires</taxon>
        <taxon>Rodentia</taxon>
        <taxon>Myomorpha</taxon>
        <taxon>Muroidea</taxon>
        <taxon>Cricetidae</taxon>
        <taxon>Cricetinae</taxon>
        <taxon>Cricetulus</taxon>
    </lineage>
</organism>
<dbReference type="InterPro" id="IPR014729">
    <property type="entry name" value="Rossmann-like_a/b/a_fold"/>
</dbReference>
<dbReference type="InParanoid" id="G3IF69"/>
<proteinExistence type="predicted"/>
<name>G3IF69_CRIGR</name>
<accession>G3IF69</accession>
<dbReference type="AlphaFoldDB" id="G3IF69"/>
<feature type="region of interest" description="Disordered" evidence="1">
    <location>
        <begin position="35"/>
        <end position="58"/>
    </location>
</feature>
<dbReference type="Proteomes" id="UP000001075">
    <property type="component" value="Unassembled WGS sequence"/>
</dbReference>
<protein>
    <submittedName>
        <fullName evidence="2">Mitochondrial tRNA-specific 2-thiouridylase 1</fullName>
    </submittedName>
</protein>
<dbReference type="STRING" id="10029.G3IF69"/>
<dbReference type="EMBL" id="JH002338">
    <property type="protein sequence ID" value="EGW00760.1"/>
    <property type="molecule type" value="Genomic_DNA"/>
</dbReference>
<sequence length="58" mass="6196">MSALRHVVCALSGGVDSAVAALLLRRRGEARVPHWNLGQEPGSSRPEAWPLHTPRASA</sequence>
<dbReference type="SUPFAM" id="SSF52402">
    <property type="entry name" value="Adenine nucleotide alpha hydrolases-like"/>
    <property type="match status" value="1"/>
</dbReference>
<evidence type="ECO:0000313" key="2">
    <source>
        <dbReference type="EMBL" id="EGW00760.1"/>
    </source>
</evidence>
<evidence type="ECO:0000256" key="1">
    <source>
        <dbReference type="SAM" id="MobiDB-lite"/>
    </source>
</evidence>
<dbReference type="Gene3D" id="3.40.50.620">
    <property type="entry name" value="HUPs"/>
    <property type="match status" value="1"/>
</dbReference>
<evidence type="ECO:0000313" key="3">
    <source>
        <dbReference type="Proteomes" id="UP000001075"/>
    </source>
</evidence>
<dbReference type="Pfam" id="PF03054">
    <property type="entry name" value="tRNA_Me_trans"/>
    <property type="match status" value="1"/>
</dbReference>
<reference evidence="3" key="1">
    <citation type="journal article" date="2011" name="Nat. Biotechnol.">
        <title>The genomic sequence of the Chinese hamster ovary (CHO)-K1 cell line.</title>
        <authorList>
            <person name="Xu X."/>
            <person name="Nagarajan H."/>
            <person name="Lewis N.E."/>
            <person name="Pan S."/>
            <person name="Cai Z."/>
            <person name="Liu X."/>
            <person name="Chen W."/>
            <person name="Xie M."/>
            <person name="Wang W."/>
            <person name="Hammond S."/>
            <person name="Andersen M.R."/>
            <person name="Neff N."/>
            <person name="Passarelli B."/>
            <person name="Koh W."/>
            <person name="Fan H.C."/>
            <person name="Wang J."/>
            <person name="Gui Y."/>
            <person name="Lee K.H."/>
            <person name="Betenbaugh M.J."/>
            <person name="Quake S.R."/>
            <person name="Famili I."/>
            <person name="Palsson B.O."/>
            <person name="Wang J."/>
        </authorList>
    </citation>
    <scope>NUCLEOTIDE SEQUENCE [LARGE SCALE GENOMIC DNA]</scope>
    <source>
        <strain evidence="3">CHO K1 cell line</strain>
    </source>
</reference>